<evidence type="ECO:0008006" key="4">
    <source>
        <dbReference type="Google" id="ProtNLM"/>
    </source>
</evidence>
<reference evidence="2 3" key="1">
    <citation type="submission" date="2018-05" db="EMBL/GenBank/DDBJ databases">
        <title>Comparative genomic sequence analysis between strain HN4 and CCM 8460T (Falsochrobactrum ovis) will provide more evidence to prove that HN4 is a new species of Falsochrobactrum.</title>
        <authorList>
            <person name="Lyu W."/>
            <person name="Sun L."/>
            <person name="Yao L."/>
        </authorList>
    </citation>
    <scope>NUCLEOTIDE SEQUENCE [LARGE SCALE GENOMIC DNA]</scope>
    <source>
        <strain evidence="2 3">HN4</strain>
    </source>
</reference>
<organism evidence="2 3">
    <name type="scientific">Falsochrobactrum shanghaiense</name>
    <dbReference type="NCBI Taxonomy" id="2201899"/>
    <lineage>
        <taxon>Bacteria</taxon>
        <taxon>Pseudomonadati</taxon>
        <taxon>Pseudomonadota</taxon>
        <taxon>Alphaproteobacteria</taxon>
        <taxon>Hyphomicrobiales</taxon>
        <taxon>Brucellaceae</taxon>
        <taxon>Falsochrobactrum</taxon>
    </lineage>
</organism>
<feature type="region of interest" description="Disordered" evidence="1">
    <location>
        <begin position="1"/>
        <end position="29"/>
    </location>
</feature>
<dbReference type="EMBL" id="QGDB01000008">
    <property type="protein sequence ID" value="PWL16549.1"/>
    <property type="molecule type" value="Genomic_DNA"/>
</dbReference>
<dbReference type="AlphaFoldDB" id="A0A316J704"/>
<accession>A0A316J704</accession>
<proteinExistence type="predicted"/>
<sequence length="69" mass="7797">MPSPSNSIDQKGRSIMNENSTTPLTDDEDVKFLAENSDISPLQARKLIETFGRNRQKLLEEAKKFKAES</sequence>
<evidence type="ECO:0000256" key="1">
    <source>
        <dbReference type="SAM" id="MobiDB-lite"/>
    </source>
</evidence>
<evidence type="ECO:0000313" key="3">
    <source>
        <dbReference type="Proteomes" id="UP000245865"/>
    </source>
</evidence>
<dbReference type="Proteomes" id="UP000245865">
    <property type="component" value="Unassembled WGS sequence"/>
</dbReference>
<name>A0A316J704_9HYPH</name>
<evidence type="ECO:0000313" key="2">
    <source>
        <dbReference type="EMBL" id="PWL16549.1"/>
    </source>
</evidence>
<keyword evidence="3" id="KW-1185">Reference proteome</keyword>
<gene>
    <name evidence="2" type="ORF">DKP76_16330</name>
</gene>
<protein>
    <recommendedName>
        <fullName evidence="4">DUF3606 domain-containing protein</fullName>
    </recommendedName>
</protein>
<comment type="caution">
    <text evidence="2">The sequence shown here is derived from an EMBL/GenBank/DDBJ whole genome shotgun (WGS) entry which is preliminary data.</text>
</comment>